<dbReference type="Proteomes" id="UP000489600">
    <property type="component" value="Unassembled WGS sequence"/>
</dbReference>
<reference evidence="1" key="1">
    <citation type="submission" date="2019-07" db="EMBL/GenBank/DDBJ databases">
        <authorList>
            <person name="Dittberner H."/>
        </authorList>
    </citation>
    <scope>NUCLEOTIDE SEQUENCE [LARGE SCALE GENOMIC DNA]</scope>
</reference>
<sequence>MVLLVVVYGEWAIQDKVWQFVVDNLKGGRLCFFSDYCTHCYLLEMAKDEYKVESNLVEITYSLPESMLQHMAPDTPPMHVTNDRQVQNLIELSRAHVIRLCVSIRLEMDCDVNNDCGRILDSGCEEYTDVDAEECEDGDGDNYGDGTGNGANEEDHVIEDGDGVDDIKIDGVGINEDYSVYGKVKDEDQDDITFDGVGGSERCLGEGARSKSTWSDGIFVGQSFSSKDELLKEL</sequence>
<evidence type="ECO:0000313" key="2">
    <source>
        <dbReference type="Proteomes" id="UP000489600"/>
    </source>
</evidence>
<dbReference type="OrthoDB" id="1113957at2759"/>
<dbReference type="AlphaFoldDB" id="A0A565BC73"/>
<dbReference type="EMBL" id="CABITT030000003">
    <property type="protein sequence ID" value="VVA99242.1"/>
    <property type="molecule type" value="Genomic_DNA"/>
</dbReference>
<proteinExistence type="predicted"/>
<gene>
    <name evidence="1" type="ORF">ANE_LOCUS9687</name>
</gene>
<accession>A0A565BC73</accession>
<name>A0A565BC73_9BRAS</name>
<keyword evidence="2" id="KW-1185">Reference proteome</keyword>
<protein>
    <submittedName>
        <fullName evidence="1">Uncharacterized protein</fullName>
    </submittedName>
</protein>
<organism evidence="1 2">
    <name type="scientific">Arabis nemorensis</name>
    <dbReference type="NCBI Taxonomy" id="586526"/>
    <lineage>
        <taxon>Eukaryota</taxon>
        <taxon>Viridiplantae</taxon>
        <taxon>Streptophyta</taxon>
        <taxon>Embryophyta</taxon>
        <taxon>Tracheophyta</taxon>
        <taxon>Spermatophyta</taxon>
        <taxon>Magnoliopsida</taxon>
        <taxon>eudicotyledons</taxon>
        <taxon>Gunneridae</taxon>
        <taxon>Pentapetalae</taxon>
        <taxon>rosids</taxon>
        <taxon>malvids</taxon>
        <taxon>Brassicales</taxon>
        <taxon>Brassicaceae</taxon>
        <taxon>Arabideae</taxon>
        <taxon>Arabis</taxon>
    </lineage>
</organism>
<comment type="caution">
    <text evidence="1">The sequence shown here is derived from an EMBL/GenBank/DDBJ whole genome shotgun (WGS) entry which is preliminary data.</text>
</comment>
<evidence type="ECO:0000313" key="1">
    <source>
        <dbReference type="EMBL" id="VVA99242.1"/>
    </source>
</evidence>